<keyword evidence="1" id="KW-0732">Signal</keyword>
<dbReference type="InterPro" id="IPR046551">
    <property type="entry name" value="DUF6705"/>
</dbReference>
<feature type="signal peptide" evidence="1">
    <location>
        <begin position="1"/>
        <end position="19"/>
    </location>
</feature>
<evidence type="ECO:0000259" key="2">
    <source>
        <dbReference type="Pfam" id="PF20448"/>
    </source>
</evidence>
<protein>
    <recommendedName>
        <fullName evidence="2">DUF6705 domain-containing protein</fullName>
    </recommendedName>
</protein>
<dbReference type="RefSeq" id="WP_079665433.1">
    <property type="nucleotide sequence ID" value="NZ_FUYZ01000001.1"/>
</dbReference>
<gene>
    <name evidence="3" type="ORF">SAMN05660477_00100</name>
</gene>
<feature type="domain" description="DUF6705" evidence="2">
    <location>
        <begin position="1"/>
        <end position="127"/>
    </location>
</feature>
<evidence type="ECO:0000256" key="1">
    <source>
        <dbReference type="SAM" id="SignalP"/>
    </source>
</evidence>
<dbReference type="EMBL" id="FUYZ01000001">
    <property type="protein sequence ID" value="SKB59472.1"/>
    <property type="molecule type" value="Genomic_DNA"/>
</dbReference>
<feature type="chain" id="PRO_5012527123" description="DUF6705 domain-containing protein" evidence="1">
    <location>
        <begin position="20"/>
        <end position="195"/>
    </location>
</feature>
<name>A0A1T5CJ21_9FLAO</name>
<keyword evidence="4" id="KW-1185">Reference proteome</keyword>
<evidence type="ECO:0000313" key="3">
    <source>
        <dbReference type="EMBL" id="SKB59472.1"/>
    </source>
</evidence>
<proteinExistence type="predicted"/>
<dbReference type="PROSITE" id="PS51257">
    <property type="entry name" value="PROKAR_LIPOPROTEIN"/>
    <property type="match status" value="1"/>
</dbReference>
<dbReference type="STRING" id="619805.SAMN05660477_00100"/>
<accession>A0A1T5CJ21</accession>
<dbReference type="Pfam" id="PF20448">
    <property type="entry name" value="DUF6705"/>
    <property type="match status" value="1"/>
</dbReference>
<reference evidence="3 4" key="1">
    <citation type="submission" date="2017-02" db="EMBL/GenBank/DDBJ databases">
        <authorList>
            <person name="Peterson S.W."/>
        </authorList>
    </citation>
    <scope>NUCLEOTIDE SEQUENCE [LARGE SCALE GENOMIC DNA]</scope>
    <source>
        <strain evidence="3 4">DSM 22323</strain>
    </source>
</reference>
<organism evidence="3 4">
    <name type="scientific">Soonwooa buanensis</name>
    <dbReference type="NCBI Taxonomy" id="619805"/>
    <lineage>
        <taxon>Bacteria</taxon>
        <taxon>Pseudomonadati</taxon>
        <taxon>Bacteroidota</taxon>
        <taxon>Flavobacteriia</taxon>
        <taxon>Flavobacteriales</taxon>
        <taxon>Weeksellaceae</taxon>
        <taxon>Chryseobacterium group</taxon>
        <taxon>Soonwooa</taxon>
    </lineage>
</organism>
<dbReference type="AlphaFoldDB" id="A0A1T5CJ21"/>
<dbReference type="Proteomes" id="UP000191112">
    <property type="component" value="Unassembled WGS sequence"/>
</dbReference>
<dbReference type="OrthoDB" id="1452870at2"/>
<sequence>MKKTAVLFSLFIASVSCTAQTLPLNTYLDDIPNNAYVKDLDNELKAYTGVYEASFENKKITLYLTKQENKIEKSINKTYFMDALVVKYVVKNASDSVLQDTKNITSNNNQLYSIATRAAQNEVTLLYSGTNCSVGWGVVILKKLNANQLSWEYRPNDIILDDATCPPGIDLTIYLPETKDLIFTKAFDFGEVRTK</sequence>
<evidence type="ECO:0000313" key="4">
    <source>
        <dbReference type="Proteomes" id="UP000191112"/>
    </source>
</evidence>